<accession>A0AAX1G123</accession>
<dbReference type="EMBL" id="CP034302">
    <property type="protein sequence ID" value="QHH13224.1"/>
    <property type="molecule type" value="Genomic_DNA"/>
</dbReference>
<dbReference type="RefSeq" id="WP_086482466.1">
    <property type="nucleotide sequence ID" value="NZ_CP034302.1"/>
</dbReference>
<name>A0AAX1G123_VIBPH</name>
<sequence>MKIIPMVSDMSELIEKRPVVLVIVNDIIKRFEQHAYHRVVRAFQSAARLYIGVGEFGMNGHMYVKVSDLIHFLRSSVVESEGVVSYHSTVFRPDIQFVRLNNSDYVSVFTLSDALAWRLHGESFQLSIKPLEQLFFHTINLQSALDAERYHQQMSSITDLSSKPKG</sequence>
<dbReference type="Proteomes" id="UP000464718">
    <property type="component" value="Plasmid pvpsd2016-3"/>
</dbReference>
<evidence type="ECO:0000313" key="1">
    <source>
        <dbReference type="EMBL" id="QHH13224.1"/>
    </source>
</evidence>
<organism evidence="1 2">
    <name type="scientific">Vibrio parahaemolyticus</name>
    <dbReference type="NCBI Taxonomy" id="670"/>
    <lineage>
        <taxon>Bacteria</taxon>
        <taxon>Pseudomonadati</taxon>
        <taxon>Pseudomonadota</taxon>
        <taxon>Gammaproteobacteria</taxon>
        <taxon>Vibrionales</taxon>
        <taxon>Vibrionaceae</taxon>
        <taxon>Vibrio</taxon>
    </lineage>
</organism>
<evidence type="ECO:0000313" key="2">
    <source>
        <dbReference type="Proteomes" id="UP000464718"/>
    </source>
</evidence>
<gene>
    <name evidence="1" type="ORF">EHC69_28620</name>
</gene>
<keyword evidence="1" id="KW-0614">Plasmid</keyword>
<protein>
    <submittedName>
        <fullName evidence="1">Uncharacterized protein</fullName>
    </submittedName>
</protein>
<reference evidence="1 2" key="1">
    <citation type="submission" date="2018-12" db="EMBL/GenBank/DDBJ databases">
        <title>Genomic insights into the evolutionary origins and pathogenicity of five Vibrio parahaemolyticus strains isolated from the shrimp with acute hepatopancreatic necrosis disease (AHPND).</title>
        <authorList>
            <person name="Yang Q."/>
            <person name="Dong X."/>
            <person name="Xie G."/>
            <person name="Fu S."/>
            <person name="Zou P."/>
            <person name="Sun J."/>
            <person name="Wang Y."/>
            <person name="Huang J."/>
        </authorList>
    </citation>
    <scope>NUCLEOTIDE SEQUENCE [LARGE SCALE GENOMIC DNA]</scope>
    <source>
        <strain evidence="1 2">20160303005-1</strain>
        <plasmid evidence="2">pvpsd2016-3</plasmid>
    </source>
</reference>
<dbReference type="AlphaFoldDB" id="A0AAX1G123"/>
<geneLocation type="plasmid" evidence="2">
    <name>pvpsd2016-3</name>
</geneLocation>
<proteinExistence type="predicted"/>